<dbReference type="PANTHER" id="PTHR21063:SF4">
    <property type="entry name" value="CD48 ANTIGEN-RELATED"/>
    <property type="match status" value="1"/>
</dbReference>
<evidence type="ECO:0000259" key="3">
    <source>
        <dbReference type="PROSITE" id="PS50835"/>
    </source>
</evidence>
<dbReference type="InterPro" id="IPR007110">
    <property type="entry name" value="Ig-like_dom"/>
</dbReference>
<proteinExistence type="predicted"/>
<evidence type="ECO:0000313" key="4">
    <source>
        <dbReference type="EMBL" id="KAI1887930.1"/>
    </source>
</evidence>
<keyword evidence="1" id="KW-0812">Transmembrane</keyword>
<dbReference type="AlphaFoldDB" id="A0A8T3CW01"/>
<dbReference type="PROSITE" id="PS50835">
    <property type="entry name" value="IG_LIKE"/>
    <property type="match status" value="1"/>
</dbReference>
<reference evidence="4" key="1">
    <citation type="submission" date="2021-01" db="EMBL/GenBank/DDBJ databases">
        <authorList>
            <person name="Zahm M."/>
            <person name="Roques C."/>
            <person name="Cabau C."/>
            <person name="Klopp C."/>
            <person name="Donnadieu C."/>
            <person name="Jouanno E."/>
            <person name="Lampietro C."/>
            <person name="Louis A."/>
            <person name="Herpin A."/>
            <person name="Echchiki A."/>
            <person name="Berthelot C."/>
            <person name="Parey E."/>
            <person name="Roest-Crollius H."/>
            <person name="Braasch I."/>
            <person name="Postlethwait J."/>
            <person name="Bobe J."/>
            <person name="Montfort J."/>
            <person name="Bouchez O."/>
            <person name="Begum T."/>
            <person name="Mejri S."/>
            <person name="Adams A."/>
            <person name="Chen W.-J."/>
            <person name="Guiguen Y."/>
        </authorList>
    </citation>
    <scope>NUCLEOTIDE SEQUENCE</scope>
    <source>
        <tissue evidence="4">Blood</tissue>
    </source>
</reference>
<dbReference type="OrthoDB" id="9835793at2759"/>
<keyword evidence="5" id="KW-1185">Reference proteome</keyword>
<keyword evidence="1" id="KW-1133">Transmembrane helix</keyword>
<gene>
    <name evidence="4" type="ORF">AGOR_G00195560</name>
</gene>
<feature type="chain" id="PRO_5035819908" description="Ig-like domain-containing protein" evidence="2">
    <location>
        <begin position="22"/>
        <end position="358"/>
    </location>
</feature>
<feature type="signal peptide" evidence="2">
    <location>
        <begin position="1"/>
        <end position="21"/>
    </location>
</feature>
<dbReference type="EMBL" id="JAERUA010000018">
    <property type="protein sequence ID" value="KAI1887930.1"/>
    <property type="molecule type" value="Genomic_DNA"/>
</dbReference>
<dbReference type="InterPro" id="IPR013783">
    <property type="entry name" value="Ig-like_fold"/>
</dbReference>
<feature type="transmembrane region" description="Helical" evidence="1">
    <location>
        <begin position="213"/>
        <end position="237"/>
    </location>
</feature>
<evidence type="ECO:0000256" key="1">
    <source>
        <dbReference type="SAM" id="Phobius"/>
    </source>
</evidence>
<dbReference type="Proteomes" id="UP000829720">
    <property type="component" value="Unassembled WGS sequence"/>
</dbReference>
<feature type="domain" description="Ig-like" evidence="3">
    <location>
        <begin position="111"/>
        <end position="193"/>
    </location>
</feature>
<dbReference type="Gene3D" id="2.60.40.10">
    <property type="entry name" value="Immunoglobulins"/>
    <property type="match status" value="2"/>
</dbReference>
<name>A0A8T3CW01_9TELE</name>
<evidence type="ECO:0000313" key="5">
    <source>
        <dbReference type="Proteomes" id="UP000829720"/>
    </source>
</evidence>
<organism evidence="4 5">
    <name type="scientific">Albula goreensis</name>
    <dbReference type="NCBI Taxonomy" id="1534307"/>
    <lineage>
        <taxon>Eukaryota</taxon>
        <taxon>Metazoa</taxon>
        <taxon>Chordata</taxon>
        <taxon>Craniata</taxon>
        <taxon>Vertebrata</taxon>
        <taxon>Euteleostomi</taxon>
        <taxon>Actinopterygii</taxon>
        <taxon>Neopterygii</taxon>
        <taxon>Teleostei</taxon>
        <taxon>Albuliformes</taxon>
        <taxon>Albulidae</taxon>
        <taxon>Albula</taxon>
    </lineage>
</organism>
<dbReference type="SUPFAM" id="SSF48726">
    <property type="entry name" value="Immunoglobulin"/>
    <property type="match status" value="1"/>
</dbReference>
<accession>A0A8T3CW01</accession>
<dbReference type="PANTHER" id="PTHR21063">
    <property type="entry name" value="LFA-3"/>
    <property type="match status" value="1"/>
</dbReference>
<keyword evidence="2" id="KW-0732">Signal</keyword>
<dbReference type="InterPro" id="IPR036179">
    <property type="entry name" value="Ig-like_dom_sf"/>
</dbReference>
<sequence length="358" mass="39568">MRHMGVYLSLLWVSGVYGSSAEPEKVLKCSVGGKIIFQAAVKNKGVLTRVQDKKQIAKVKNKTFTGSGRVQWDSSTGFFSITGLKVEDSGAYRVQDTDGQSKEYQLTVYNPVSTPQVCSRNKMKPTCSVLCSVENGREVTLSWQREGETLNSTSSPDLNTPLSLPLEIEENSAPYSCVAVNPVSEERTNLNTSEICRVGCSDQRKNKGAGNPMAVIGPGVGAGIGVLVILLGILIYLKKKKKTSETEDSPEDLTYANINHGARNTQRENAQMGQTGKTAILSILWMYPCCLFYILHKCHSLIKINWSGVTWLGEGNETVGLVRLYLYLSCYHRYSVLLWYHDSLCQVCLMQREARCGP</sequence>
<evidence type="ECO:0000256" key="2">
    <source>
        <dbReference type="SAM" id="SignalP"/>
    </source>
</evidence>
<protein>
    <recommendedName>
        <fullName evidence="3">Ig-like domain-containing protein</fullName>
    </recommendedName>
</protein>
<comment type="caution">
    <text evidence="4">The sequence shown here is derived from an EMBL/GenBank/DDBJ whole genome shotgun (WGS) entry which is preliminary data.</text>
</comment>
<keyword evidence="1" id="KW-0472">Membrane</keyword>